<reference evidence="2 3" key="1">
    <citation type="submission" date="2021-03" db="EMBL/GenBank/DDBJ databases">
        <title>Comparative Genomics and Metabolomics in the genus Turicibacter.</title>
        <authorList>
            <person name="Maki J."/>
            <person name="Looft T."/>
        </authorList>
    </citation>
    <scope>NUCLEOTIDE SEQUENCE</scope>
    <source>
        <strain evidence="2">ISU324</strain>
        <strain evidence="1 3">MMM721</strain>
    </source>
</reference>
<dbReference type="Pfam" id="PF11518">
    <property type="entry name" value="DUF3221"/>
    <property type="match status" value="1"/>
</dbReference>
<evidence type="ECO:0000313" key="2">
    <source>
        <dbReference type="EMBL" id="UUF09662.1"/>
    </source>
</evidence>
<proteinExistence type="predicted"/>
<dbReference type="EMBL" id="CP071250">
    <property type="protein sequence ID" value="UUF09662.1"/>
    <property type="molecule type" value="Genomic_DNA"/>
</dbReference>
<evidence type="ECO:0000313" key="3">
    <source>
        <dbReference type="Proteomes" id="UP001058016"/>
    </source>
</evidence>
<evidence type="ECO:0000313" key="1">
    <source>
        <dbReference type="EMBL" id="UUF07290.1"/>
    </source>
</evidence>
<accession>A0A9Q9CS49</accession>
<protein>
    <submittedName>
        <fullName evidence="2">DUF3221 domain-containing protein</fullName>
    </submittedName>
</protein>
<keyword evidence="3" id="KW-1185">Reference proteome</keyword>
<organism evidence="2 4">
    <name type="scientific">Turicibacter bilis</name>
    <dbReference type="NCBI Taxonomy" id="2735723"/>
    <lineage>
        <taxon>Bacteria</taxon>
        <taxon>Bacillati</taxon>
        <taxon>Bacillota</taxon>
        <taxon>Erysipelotrichia</taxon>
        <taxon>Erysipelotrichales</taxon>
        <taxon>Turicibacteraceae</taxon>
        <taxon>Turicibacter</taxon>
    </lineage>
</organism>
<dbReference type="Proteomes" id="UP001058072">
    <property type="component" value="Chromosome"/>
</dbReference>
<evidence type="ECO:0000313" key="4">
    <source>
        <dbReference type="Proteomes" id="UP001058072"/>
    </source>
</evidence>
<name>A0A9Q9CS49_9FIRM</name>
<gene>
    <name evidence="1" type="ORF">J0J69_09420</name>
    <name evidence="2" type="ORF">J0J70_04465</name>
</gene>
<dbReference type="EMBL" id="CP071249">
    <property type="protein sequence ID" value="UUF07290.1"/>
    <property type="molecule type" value="Genomic_DNA"/>
</dbReference>
<dbReference type="AlphaFoldDB" id="A0A9Q9CS49"/>
<dbReference type="Proteomes" id="UP001058016">
    <property type="component" value="Chromosome"/>
</dbReference>
<sequence>MTIEGLVLQVDPNSVLLSQKKEISSEDLVKTYEEWMDGDYDVIFVSNVEGVEVGMILRVIIEETMTTSYPAQTQAKSYEILNQLQIPTDESDEMIMAPENPYNQELLDIFPKMVDMYQLFNGYAEYGHFQTLKTAQECGSVFQIIFDGMMTDGYGESESRVFQLTYEITNQAVIEHIYNEDPYNQLKDERLLNSIIPNKVLLKLPLEVGNSWTEKFSYQEKEYTAMTEIVRIDTNEDGKLTYETLTTVAGIEGDYNGCYKETRVFTTGSGMTSFSSFFAFESTGTDDEDFEQAEDLYLFGYSLSAENIIIEE</sequence>
<dbReference type="InterPro" id="IPR021598">
    <property type="entry name" value="DUF3221"/>
</dbReference>